<evidence type="ECO:0000256" key="6">
    <source>
        <dbReference type="SAM" id="SignalP"/>
    </source>
</evidence>
<feature type="chain" id="PRO_5043437219" evidence="6">
    <location>
        <begin position="24"/>
        <end position="673"/>
    </location>
</feature>
<dbReference type="PANTHER" id="PTHR40079:SF4">
    <property type="entry name" value="GH26 DOMAIN-CONTAINING PROTEIN-RELATED"/>
    <property type="match status" value="1"/>
</dbReference>
<evidence type="ECO:0000256" key="1">
    <source>
        <dbReference type="ARBA" id="ARBA00007754"/>
    </source>
</evidence>
<evidence type="ECO:0000256" key="5">
    <source>
        <dbReference type="SAM" id="MobiDB-lite"/>
    </source>
</evidence>
<reference evidence="8" key="1">
    <citation type="submission" date="2024-06" db="EMBL/GenBank/DDBJ databases">
        <title>The genome sequences of Kitasatospora sp. strain HUAS MG31.</title>
        <authorList>
            <person name="Mo P."/>
        </authorList>
    </citation>
    <scope>NUCLEOTIDE SEQUENCE</scope>
    <source>
        <strain evidence="8">HUAS MG31</strain>
    </source>
</reference>
<feature type="signal peptide" evidence="6">
    <location>
        <begin position="1"/>
        <end position="23"/>
    </location>
</feature>
<dbReference type="Gene3D" id="2.60.120.260">
    <property type="entry name" value="Galactose-binding domain-like"/>
    <property type="match status" value="2"/>
</dbReference>
<evidence type="ECO:0000313" key="8">
    <source>
        <dbReference type="EMBL" id="XCM81760.1"/>
    </source>
</evidence>
<dbReference type="PANTHER" id="PTHR40079">
    <property type="entry name" value="MANNAN ENDO-1,4-BETA-MANNOSIDASE E-RELATED"/>
    <property type="match status" value="1"/>
</dbReference>
<dbReference type="PROSITE" id="PS51257">
    <property type="entry name" value="PROKAR_LIPOPROTEIN"/>
    <property type="match status" value="1"/>
</dbReference>
<feature type="region of interest" description="Disordered" evidence="5">
    <location>
        <begin position="609"/>
        <end position="630"/>
    </location>
</feature>
<dbReference type="GO" id="GO:0006080">
    <property type="term" value="P:substituted mannan metabolic process"/>
    <property type="evidence" value="ECO:0007669"/>
    <property type="project" value="InterPro"/>
</dbReference>
<keyword evidence="3 4" id="KW-0326">Glycosidase</keyword>
<feature type="active site" description="Nucleophile" evidence="4">
    <location>
        <position position="300"/>
    </location>
</feature>
<organism evidence="8">
    <name type="scientific">Kitasatospora camelliae</name>
    <dbReference type="NCBI Taxonomy" id="3156397"/>
    <lineage>
        <taxon>Bacteria</taxon>
        <taxon>Bacillati</taxon>
        <taxon>Actinomycetota</taxon>
        <taxon>Actinomycetes</taxon>
        <taxon>Kitasatosporales</taxon>
        <taxon>Streptomycetaceae</taxon>
        <taxon>Kitasatospora</taxon>
    </lineage>
</organism>
<dbReference type="Pfam" id="PF02156">
    <property type="entry name" value="Glyco_hydro_26"/>
    <property type="match status" value="1"/>
</dbReference>
<feature type="region of interest" description="Disordered" evidence="5">
    <location>
        <begin position="653"/>
        <end position="673"/>
    </location>
</feature>
<evidence type="ECO:0000256" key="2">
    <source>
        <dbReference type="ARBA" id="ARBA00022801"/>
    </source>
</evidence>
<feature type="domain" description="GH26" evidence="7">
    <location>
        <begin position="42"/>
        <end position="358"/>
    </location>
</feature>
<dbReference type="Gene3D" id="3.20.20.80">
    <property type="entry name" value="Glycosidases"/>
    <property type="match status" value="1"/>
</dbReference>
<dbReference type="InterPro" id="IPR049475">
    <property type="entry name" value="Mann_GBD_bact"/>
</dbReference>
<feature type="active site" description="Proton donor" evidence="4">
    <location>
        <position position="207"/>
    </location>
</feature>
<dbReference type="InterPro" id="IPR008979">
    <property type="entry name" value="Galactose-bd-like_sf"/>
</dbReference>
<dbReference type="SUPFAM" id="SSF51445">
    <property type="entry name" value="(Trans)glycosidases"/>
    <property type="match status" value="1"/>
</dbReference>
<dbReference type="SUPFAM" id="SSF49785">
    <property type="entry name" value="Galactose-binding domain-like"/>
    <property type="match status" value="2"/>
</dbReference>
<evidence type="ECO:0000259" key="7">
    <source>
        <dbReference type="PROSITE" id="PS51764"/>
    </source>
</evidence>
<keyword evidence="2 4" id="KW-0378">Hydrolase</keyword>
<dbReference type="EMBL" id="CP159872">
    <property type="protein sequence ID" value="XCM81760.1"/>
    <property type="molecule type" value="Genomic_DNA"/>
</dbReference>
<name>A0AAU8K3E2_9ACTN</name>
<sequence>MRLRHRFAVLGVAALTAVGSATACAPTAGAHPRQPADAGATPRTRAVLDWLGHLPDRGLTHRTASGFFAGYSGADTPESGKDFAAQYRQVAELADRTGQFPAVLACDYASGWTPAPNPAPTRIDTGCNQALIDHARAGGLVSVSVHLPNPVAGAPWRGPLPAQDFRSLTDPATPAGQAWRAELDRIADGLQTLADAGVPVLFRPFHEMNGDWFWWGGQAPADFTALWRSTYDHLTGTRGLHNLLWVYAPDCGRGDPTDHYVGKAYADVVGLDCYSNSPSTIGTAGYERLLGLGKPFAFTEIGPGSGSGGTFDYATWAAALHDRFPRTSYFLAWNGEWSPARNLNGAALMNDPWTVNRGSVDTTAVAADAPAAVFQDFESGTQGWTGYHQLAGPWKVTEWASHGTSSLKADIDLAAGSAFLNRVGPLDLGAETTLSLTARTALWGNHAGGTRAKLYIRTGTGADSSTWTWTDAGAKPVDAKGTRFTLDLSKVPDRAHVREIGVEFAPAAGASGRTAVYLDDVRAGGLLAGFETGTDGFARTGGTGGPWSTAGEGAADGTHALKAETDLAAGPVTLARTAPADLTGAAALTAAVGAPAGSTARLYLRTGGSADPSGWTRSEGPATPVDPDGRILPLDLTGAADLAHVREIGVVITPPPGGTGPGTVRLDALTRHR</sequence>
<dbReference type="KEGG" id="kcm:ABWK59_24100"/>
<dbReference type="InterPro" id="IPR017853">
    <property type="entry name" value="GH"/>
</dbReference>
<dbReference type="PROSITE" id="PS51764">
    <property type="entry name" value="GH26"/>
    <property type="match status" value="1"/>
</dbReference>
<protein>
    <submittedName>
        <fullName evidence="8">Glycosyl hydrolase</fullName>
    </submittedName>
</protein>
<dbReference type="Pfam" id="PF21253">
    <property type="entry name" value="Mann_GBD_bact"/>
    <property type="match status" value="2"/>
</dbReference>
<proteinExistence type="inferred from homology"/>
<dbReference type="GO" id="GO:0016985">
    <property type="term" value="F:mannan endo-1,4-beta-mannosidase activity"/>
    <property type="evidence" value="ECO:0007669"/>
    <property type="project" value="InterPro"/>
</dbReference>
<dbReference type="InterPro" id="IPR000805">
    <property type="entry name" value="Glyco_hydro_26"/>
</dbReference>
<gene>
    <name evidence="8" type="ORF">ABWK59_24100</name>
</gene>
<dbReference type="AlphaFoldDB" id="A0AAU8K3E2"/>
<evidence type="ECO:0000256" key="4">
    <source>
        <dbReference type="PROSITE-ProRule" id="PRU01100"/>
    </source>
</evidence>
<dbReference type="PRINTS" id="PR00739">
    <property type="entry name" value="GLHYDRLASE26"/>
</dbReference>
<dbReference type="InterPro" id="IPR022790">
    <property type="entry name" value="GH26_dom"/>
</dbReference>
<evidence type="ECO:0000256" key="3">
    <source>
        <dbReference type="ARBA" id="ARBA00023295"/>
    </source>
</evidence>
<dbReference type="RefSeq" id="WP_354642687.1">
    <property type="nucleotide sequence ID" value="NZ_CP159872.1"/>
</dbReference>
<keyword evidence="6" id="KW-0732">Signal</keyword>
<comment type="similarity">
    <text evidence="1 4">Belongs to the glycosyl hydrolase 26 family.</text>
</comment>
<accession>A0AAU8K3E2</accession>